<dbReference type="Proteomes" id="UP000789920">
    <property type="component" value="Unassembled WGS sequence"/>
</dbReference>
<sequence length="78" mass="9602">EHYQDPKKEKSQKRIREQKRERTLQITNEFLNNYRTEKITKKKKVTPPTTPKNLIMMLNKNIKEIKDKQEKETQNEQF</sequence>
<protein>
    <submittedName>
        <fullName evidence="1">24741_t:CDS:1</fullName>
    </submittedName>
</protein>
<reference evidence="1" key="1">
    <citation type="submission" date="2021-06" db="EMBL/GenBank/DDBJ databases">
        <authorList>
            <person name="Kallberg Y."/>
            <person name="Tangrot J."/>
            <person name="Rosling A."/>
        </authorList>
    </citation>
    <scope>NUCLEOTIDE SEQUENCE</scope>
    <source>
        <strain evidence="1">MA461A</strain>
    </source>
</reference>
<proteinExistence type="predicted"/>
<organism evidence="1 2">
    <name type="scientific">Racocetra persica</name>
    <dbReference type="NCBI Taxonomy" id="160502"/>
    <lineage>
        <taxon>Eukaryota</taxon>
        <taxon>Fungi</taxon>
        <taxon>Fungi incertae sedis</taxon>
        <taxon>Mucoromycota</taxon>
        <taxon>Glomeromycotina</taxon>
        <taxon>Glomeromycetes</taxon>
        <taxon>Diversisporales</taxon>
        <taxon>Gigasporaceae</taxon>
        <taxon>Racocetra</taxon>
    </lineage>
</organism>
<name>A0ACA9RQ51_9GLOM</name>
<dbReference type="EMBL" id="CAJVQC010062876">
    <property type="protein sequence ID" value="CAG8803136.1"/>
    <property type="molecule type" value="Genomic_DNA"/>
</dbReference>
<keyword evidence="2" id="KW-1185">Reference proteome</keyword>
<feature type="non-terminal residue" evidence="1">
    <location>
        <position position="1"/>
    </location>
</feature>
<gene>
    <name evidence="1" type="ORF">RPERSI_LOCUS21460</name>
</gene>
<feature type="non-terminal residue" evidence="1">
    <location>
        <position position="78"/>
    </location>
</feature>
<evidence type="ECO:0000313" key="1">
    <source>
        <dbReference type="EMBL" id="CAG8803136.1"/>
    </source>
</evidence>
<comment type="caution">
    <text evidence="1">The sequence shown here is derived from an EMBL/GenBank/DDBJ whole genome shotgun (WGS) entry which is preliminary data.</text>
</comment>
<evidence type="ECO:0000313" key="2">
    <source>
        <dbReference type="Proteomes" id="UP000789920"/>
    </source>
</evidence>
<accession>A0ACA9RQ51</accession>